<proteinExistence type="predicted"/>
<dbReference type="EMBL" id="LGAP01000018">
    <property type="protein sequence ID" value="KOF15529.1"/>
    <property type="molecule type" value="Genomic_DNA"/>
</dbReference>
<feature type="transmembrane region" description="Helical" evidence="1">
    <location>
        <begin position="139"/>
        <end position="159"/>
    </location>
</feature>
<dbReference type="PATRIC" id="fig|106592.7.peg.2347"/>
<dbReference type="RefSeq" id="WP_063934137.1">
    <property type="nucleotide sequence ID" value="NZ_LGAP01000018.1"/>
</dbReference>
<dbReference type="AlphaFoldDB" id="A0A0L8BLT3"/>
<keyword evidence="1" id="KW-0812">Transmembrane</keyword>
<keyword evidence="1" id="KW-1133">Transmembrane helix</keyword>
<dbReference type="Proteomes" id="UP000037425">
    <property type="component" value="Unassembled WGS sequence"/>
</dbReference>
<evidence type="ECO:0000256" key="1">
    <source>
        <dbReference type="SAM" id="Phobius"/>
    </source>
</evidence>
<sequence>MRASVMTVIRLGPCAVYGAAALSLVSVALVANAPSSALAWGVYMTMVPSTRTLVLALVSAPDPAFWGAVAMLIVGAAVGAYLAVRPEQYLRLRFVHAHVALIAAGLAIIQISGNGAGLASTSFSQLPASSWSVVLRSPTGLVLLVLVFLACLNAHAAIIKRIRV</sequence>
<gene>
    <name evidence="2" type="ORF">AC244_22415</name>
</gene>
<reference evidence="3" key="1">
    <citation type="submission" date="2015-07" db="EMBL/GenBank/DDBJ databases">
        <title>Whole genome sequence of an Ensifer adhaerens strain isolated from a cave pool in the Wind Cave National Park.</title>
        <authorList>
            <person name="Eng W.W.H."/>
            <person name="Gan H.M."/>
            <person name="Barton H.A."/>
            <person name="Savka M.A."/>
        </authorList>
    </citation>
    <scope>NUCLEOTIDE SEQUENCE [LARGE SCALE GENOMIC DNA]</scope>
    <source>
        <strain evidence="3">SD006</strain>
    </source>
</reference>
<feature type="transmembrane region" description="Helical" evidence="1">
    <location>
        <begin position="63"/>
        <end position="84"/>
    </location>
</feature>
<organism evidence="2 3">
    <name type="scientific">Ensifer adhaerens</name>
    <name type="common">Sinorhizobium morelense</name>
    <dbReference type="NCBI Taxonomy" id="106592"/>
    <lineage>
        <taxon>Bacteria</taxon>
        <taxon>Pseudomonadati</taxon>
        <taxon>Pseudomonadota</taxon>
        <taxon>Alphaproteobacteria</taxon>
        <taxon>Hyphomicrobiales</taxon>
        <taxon>Rhizobiaceae</taxon>
        <taxon>Sinorhizobium/Ensifer group</taxon>
        <taxon>Ensifer</taxon>
    </lineage>
</organism>
<accession>A0A0L8BLT3</accession>
<evidence type="ECO:0000313" key="3">
    <source>
        <dbReference type="Proteomes" id="UP000037425"/>
    </source>
</evidence>
<keyword evidence="1" id="KW-0472">Membrane</keyword>
<dbReference type="OrthoDB" id="8386498at2"/>
<protein>
    <submittedName>
        <fullName evidence="2">Uncharacterized protein</fullName>
    </submittedName>
</protein>
<evidence type="ECO:0000313" key="2">
    <source>
        <dbReference type="EMBL" id="KOF15529.1"/>
    </source>
</evidence>
<feature type="transmembrane region" description="Helical" evidence="1">
    <location>
        <begin position="96"/>
        <end position="119"/>
    </location>
</feature>
<comment type="caution">
    <text evidence="2">The sequence shown here is derived from an EMBL/GenBank/DDBJ whole genome shotgun (WGS) entry which is preliminary data.</text>
</comment>
<name>A0A0L8BLT3_ENSAD</name>